<name>A0A9P6JJH1_9AGAR</name>
<dbReference type="OrthoDB" id="2536347at2759"/>
<comment type="caution">
    <text evidence="4">The sequence shown here is derived from an EMBL/GenBank/DDBJ whole genome shotgun (WGS) entry which is preliminary data.</text>
</comment>
<feature type="region of interest" description="Disordered" evidence="1">
    <location>
        <begin position="264"/>
        <end position="292"/>
    </location>
</feature>
<reference evidence="4" key="1">
    <citation type="submission" date="2020-11" db="EMBL/GenBank/DDBJ databases">
        <authorList>
            <consortium name="DOE Joint Genome Institute"/>
            <person name="Ahrendt S."/>
            <person name="Riley R."/>
            <person name="Andreopoulos W."/>
            <person name="Labutti K."/>
            <person name="Pangilinan J."/>
            <person name="Ruiz-Duenas F.J."/>
            <person name="Barrasa J.M."/>
            <person name="Sanchez-Garcia M."/>
            <person name="Camarero S."/>
            <person name="Miyauchi S."/>
            <person name="Serrano A."/>
            <person name="Linde D."/>
            <person name="Babiker R."/>
            <person name="Drula E."/>
            <person name="Ayuso-Fernandez I."/>
            <person name="Pacheco R."/>
            <person name="Padilla G."/>
            <person name="Ferreira P."/>
            <person name="Barriuso J."/>
            <person name="Kellner H."/>
            <person name="Castanera R."/>
            <person name="Alfaro M."/>
            <person name="Ramirez L."/>
            <person name="Pisabarro A.G."/>
            <person name="Kuo A."/>
            <person name="Tritt A."/>
            <person name="Lipzen A."/>
            <person name="He G."/>
            <person name="Yan M."/>
            <person name="Ng V."/>
            <person name="Cullen D."/>
            <person name="Martin F."/>
            <person name="Rosso M.-N."/>
            <person name="Henrissat B."/>
            <person name="Hibbett D."/>
            <person name="Martinez A.T."/>
            <person name="Grigoriev I.V."/>
        </authorList>
    </citation>
    <scope>NUCLEOTIDE SEQUENCE</scope>
    <source>
        <strain evidence="4">CBS 506.95</strain>
    </source>
</reference>
<dbReference type="EMBL" id="MU157921">
    <property type="protein sequence ID" value="KAF9523276.1"/>
    <property type="molecule type" value="Genomic_DNA"/>
</dbReference>
<feature type="transmembrane region" description="Helical" evidence="2">
    <location>
        <begin position="167"/>
        <end position="187"/>
    </location>
</feature>
<feature type="compositionally biased region" description="Polar residues" evidence="1">
    <location>
        <begin position="337"/>
        <end position="347"/>
    </location>
</feature>
<feature type="transmembrane region" description="Helical" evidence="2">
    <location>
        <begin position="127"/>
        <end position="147"/>
    </location>
</feature>
<dbReference type="PANTHER" id="PTHR40465:SF1">
    <property type="entry name" value="DUF6534 DOMAIN-CONTAINING PROTEIN"/>
    <property type="match status" value="1"/>
</dbReference>
<keyword evidence="2" id="KW-0472">Membrane</keyword>
<protein>
    <recommendedName>
        <fullName evidence="3">DUF6534 domain-containing protein</fullName>
    </recommendedName>
</protein>
<dbReference type="InterPro" id="IPR045339">
    <property type="entry name" value="DUF6534"/>
</dbReference>
<organism evidence="4 5">
    <name type="scientific">Crepidotus variabilis</name>
    <dbReference type="NCBI Taxonomy" id="179855"/>
    <lineage>
        <taxon>Eukaryota</taxon>
        <taxon>Fungi</taxon>
        <taxon>Dikarya</taxon>
        <taxon>Basidiomycota</taxon>
        <taxon>Agaricomycotina</taxon>
        <taxon>Agaricomycetes</taxon>
        <taxon>Agaricomycetidae</taxon>
        <taxon>Agaricales</taxon>
        <taxon>Agaricineae</taxon>
        <taxon>Crepidotaceae</taxon>
        <taxon>Crepidotus</taxon>
    </lineage>
</organism>
<evidence type="ECO:0000256" key="2">
    <source>
        <dbReference type="SAM" id="Phobius"/>
    </source>
</evidence>
<dbReference type="Pfam" id="PF20152">
    <property type="entry name" value="DUF6534"/>
    <property type="match status" value="1"/>
</dbReference>
<evidence type="ECO:0000313" key="4">
    <source>
        <dbReference type="EMBL" id="KAF9523276.1"/>
    </source>
</evidence>
<accession>A0A9P6JJH1</accession>
<feature type="compositionally biased region" description="Basic and acidic residues" evidence="1">
    <location>
        <begin position="348"/>
        <end position="362"/>
    </location>
</feature>
<feature type="transmembrane region" description="Helical" evidence="2">
    <location>
        <begin position="12"/>
        <end position="39"/>
    </location>
</feature>
<gene>
    <name evidence="4" type="ORF">CPB83DRAFT_863154</name>
</gene>
<feature type="transmembrane region" description="Helical" evidence="2">
    <location>
        <begin position="207"/>
        <end position="227"/>
    </location>
</feature>
<proteinExistence type="predicted"/>
<feature type="domain" description="DUF6534" evidence="3">
    <location>
        <begin position="173"/>
        <end position="256"/>
    </location>
</feature>
<keyword evidence="2" id="KW-0812">Transmembrane</keyword>
<dbReference type="AlphaFoldDB" id="A0A9P6JJH1"/>
<evidence type="ECO:0000313" key="5">
    <source>
        <dbReference type="Proteomes" id="UP000807306"/>
    </source>
</evidence>
<dbReference type="PANTHER" id="PTHR40465">
    <property type="entry name" value="CHROMOSOME 1, WHOLE GENOME SHOTGUN SEQUENCE"/>
    <property type="match status" value="1"/>
</dbReference>
<keyword evidence="5" id="KW-1185">Reference proteome</keyword>
<feature type="transmembrane region" description="Helical" evidence="2">
    <location>
        <begin position="233"/>
        <end position="252"/>
    </location>
</feature>
<feature type="region of interest" description="Disordered" evidence="1">
    <location>
        <begin position="332"/>
        <end position="369"/>
    </location>
</feature>
<evidence type="ECO:0000259" key="3">
    <source>
        <dbReference type="Pfam" id="PF20152"/>
    </source>
</evidence>
<sequence length="399" mass="44107">MSVIYSIFETNLRAGALVISAFFDWGLCGILILQVYLYYLAFPDDPGFAQIPVYVVLALELLQTAIASHDIFVGLALSFNHPDALDQIRLLWLSIPVFGGLTGGIGQGFFAYRIWMLTERQERKAPIIIGILGSASIISAFVSAWQFASVKTISNLINGEHLVGIGVWNGFGAICDIVIALSMPYYLMRHGTGMKATHLRIVGLLRLIIETGMFTAGVALLHFVLYFTRSTGFLVPGLTISKVYANTMLVILNNRMRIVNGRVAQEDHEQSNGSPTFASELRSQDESIRSQTVNARHRSKAVYLPENERRPMTAGTPTIVVLKDRLVVRIPEKERTSVSAPGSSSTRSRTENDSFSDLERGHSGQPHTVSFEPQILQGFNAELTPILHRNPKIGYNQVL</sequence>
<keyword evidence="2" id="KW-1133">Transmembrane helix</keyword>
<feature type="transmembrane region" description="Helical" evidence="2">
    <location>
        <begin position="91"/>
        <end position="115"/>
    </location>
</feature>
<evidence type="ECO:0000256" key="1">
    <source>
        <dbReference type="SAM" id="MobiDB-lite"/>
    </source>
</evidence>
<dbReference type="Proteomes" id="UP000807306">
    <property type="component" value="Unassembled WGS sequence"/>
</dbReference>